<organism evidence="1 2">
    <name type="scientific">Lecanicillium saksenae</name>
    <dbReference type="NCBI Taxonomy" id="468837"/>
    <lineage>
        <taxon>Eukaryota</taxon>
        <taxon>Fungi</taxon>
        <taxon>Dikarya</taxon>
        <taxon>Ascomycota</taxon>
        <taxon>Pezizomycotina</taxon>
        <taxon>Sordariomycetes</taxon>
        <taxon>Hypocreomycetidae</taxon>
        <taxon>Hypocreales</taxon>
        <taxon>Cordycipitaceae</taxon>
        <taxon>Lecanicillium</taxon>
    </lineage>
</organism>
<dbReference type="Proteomes" id="UP001148737">
    <property type="component" value="Unassembled WGS sequence"/>
</dbReference>
<name>A0ACC1QSF0_9HYPO</name>
<comment type="caution">
    <text evidence="1">The sequence shown here is derived from an EMBL/GenBank/DDBJ whole genome shotgun (WGS) entry which is preliminary data.</text>
</comment>
<protein>
    <submittedName>
        <fullName evidence="1">Uncharacterized protein</fullName>
    </submittedName>
</protein>
<keyword evidence="2" id="KW-1185">Reference proteome</keyword>
<evidence type="ECO:0000313" key="2">
    <source>
        <dbReference type="Proteomes" id="UP001148737"/>
    </source>
</evidence>
<evidence type="ECO:0000313" key="1">
    <source>
        <dbReference type="EMBL" id="KAJ3489241.1"/>
    </source>
</evidence>
<reference evidence="1" key="1">
    <citation type="submission" date="2022-07" db="EMBL/GenBank/DDBJ databases">
        <title>Genome Sequence of Lecanicillium saksenae.</title>
        <authorList>
            <person name="Buettner E."/>
        </authorList>
    </citation>
    <scope>NUCLEOTIDE SEQUENCE</scope>
    <source>
        <strain evidence="1">VT-O1</strain>
    </source>
</reference>
<accession>A0ACC1QSF0</accession>
<dbReference type="EMBL" id="JANAKD010000747">
    <property type="protein sequence ID" value="KAJ3489241.1"/>
    <property type="molecule type" value="Genomic_DNA"/>
</dbReference>
<sequence>MPNVSSGRLSNSMNQYQLPTGIWPPTSLPQQPNAPQPLPFGLIPGTNVHHAHIARGSSATPAVAAGHGESTAQRKRALEPTLAKLDSSFCRGLSLFTAGTEPEPSVSTTISERPKSQSVVPTSSTNTVYTSGRRQATMNHTGTLEEAETRRVQLLRGTLQSRYVVSKAALQSLQAVNVKDLPESDRTCMICYNDYETVSPEGVSEMPIRLPKCKHVFGNHCIRKWFQDSDSCPYCRDKLQSEPKHYPSSTRAFLDMMRIRGWSAGSEVAEDFYRRIMNGEDVQAIVRLARPATERHPAQDEQHEESSRRSRNRRASSSSVEQEPFSPLRSPEMTGHGATRPQTTPNSSGAVSPTQAGAGSTPWIVMGPGSTGDMQQNVPFRYQSPARPGPSTTARQPSLAAQPSSRHQQAYTRHAASSSAIPNPLRQGNQASQILHLHSPDRPLDDLLEAFYSSGDESA</sequence>
<proteinExistence type="predicted"/>
<gene>
    <name evidence="1" type="ORF">NLG97_g6037</name>
</gene>